<gene>
    <name evidence="3" type="ORF">GQE98_00360</name>
</gene>
<keyword evidence="4" id="KW-1185">Reference proteome</keyword>
<dbReference type="InterPro" id="IPR011051">
    <property type="entry name" value="RmlC_Cupin_sf"/>
</dbReference>
<evidence type="ECO:0000259" key="2">
    <source>
        <dbReference type="PROSITE" id="PS50943"/>
    </source>
</evidence>
<dbReference type="GO" id="GO:0005829">
    <property type="term" value="C:cytosol"/>
    <property type="evidence" value="ECO:0007669"/>
    <property type="project" value="TreeGrafter"/>
</dbReference>
<organism evidence="3 4">
    <name type="scientific">Sneathiella litorea</name>
    <dbReference type="NCBI Taxonomy" id="2606216"/>
    <lineage>
        <taxon>Bacteria</taxon>
        <taxon>Pseudomonadati</taxon>
        <taxon>Pseudomonadota</taxon>
        <taxon>Alphaproteobacteria</taxon>
        <taxon>Sneathiellales</taxon>
        <taxon>Sneathiellaceae</taxon>
        <taxon>Sneathiella</taxon>
    </lineage>
</organism>
<dbReference type="Pfam" id="PF01381">
    <property type="entry name" value="HTH_3"/>
    <property type="match status" value="1"/>
</dbReference>
<dbReference type="AlphaFoldDB" id="A0A6L8W254"/>
<dbReference type="InterPro" id="IPR010982">
    <property type="entry name" value="Lambda_DNA-bd_dom_sf"/>
</dbReference>
<sequence>MAEFDLGARLRSLRVQHGFSQRELAKRAGVTNGTISMIEQNRTSPAVGSLKKVLDGFPIGLSDFFANDFSPRSKIFFDRQELTEISDGKISYRQVGRDLTGKALQVLHEVYAPGADTGRNMLSHQGEEAGVIVKGKLEVTVGADKKILKAGDAYYFESHRPHRFRAVGEEEVVVVTACTPPSF</sequence>
<dbReference type="InterPro" id="IPR014710">
    <property type="entry name" value="RmlC-like_jellyroll"/>
</dbReference>
<protein>
    <submittedName>
        <fullName evidence="3">Cupin domain-containing protein</fullName>
    </submittedName>
</protein>
<dbReference type="InterPro" id="IPR050807">
    <property type="entry name" value="TransReg_Diox_bact_type"/>
</dbReference>
<dbReference type="Pfam" id="PF07883">
    <property type="entry name" value="Cupin_2"/>
    <property type="match status" value="1"/>
</dbReference>
<evidence type="ECO:0000313" key="4">
    <source>
        <dbReference type="Proteomes" id="UP000476030"/>
    </source>
</evidence>
<dbReference type="PROSITE" id="PS50943">
    <property type="entry name" value="HTH_CROC1"/>
    <property type="match status" value="1"/>
</dbReference>
<dbReference type="RefSeq" id="WP_161313569.1">
    <property type="nucleotide sequence ID" value="NZ_WTUW01000001.1"/>
</dbReference>
<evidence type="ECO:0000256" key="1">
    <source>
        <dbReference type="ARBA" id="ARBA00023125"/>
    </source>
</evidence>
<proteinExistence type="predicted"/>
<dbReference type="Gene3D" id="2.60.120.10">
    <property type="entry name" value="Jelly Rolls"/>
    <property type="match status" value="1"/>
</dbReference>
<dbReference type="PANTHER" id="PTHR46797">
    <property type="entry name" value="HTH-TYPE TRANSCRIPTIONAL REGULATOR"/>
    <property type="match status" value="1"/>
</dbReference>
<feature type="domain" description="HTH cro/C1-type" evidence="2">
    <location>
        <begin position="10"/>
        <end position="64"/>
    </location>
</feature>
<dbReference type="EMBL" id="WTUW01000001">
    <property type="protein sequence ID" value="MZR29075.1"/>
    <property type="molecule type" value="Genomic_DNA"/>
</dbReference>
<dbReference type="InterPro" id="IPR001387">
    <property type="entry name" value="Cro/C1-type_HTH"/>
</dbReference>
<dbReference type="CDD" id="cd00093">
    <property type="entry name" value="HTH_XRE"/>
    <property type="match status" value="1"/>
</dbReference>
<accession>A0A6L8W254</accession>
<dbReference type="Gene3D" id="1.10.260.40">
    <property type="entry name" value="lambda repressor-like DNA-binding domains"/>
    <property type="match status" value="1"/>
</dbReference>
<name>A0A6L8W254_9PROT</name>
<dbReference type="PANTHER" id="PTHR46797:SF11">
    <property type="entry name" value="HTH-TYPE TRANSCRIPTIONAL REGULATOR PUUR"/>
    <property type="match status" value="1"/>
</dbReference>
<dbReference type="GO" id="GO:0003700">
    <property type="term" value="F:DNA-binding transcription factor activity"/>
    <property type="evidence" value="ECO:0007669"/>
    <property type="project" value="TreeGrafter"/>
</dbReference>
<dbReference type="CDD" id="cd02209">
    <property type="entry name" value="cupin_XRE_C"/>
    <property type="match status" value="1"/>
</dbReference>
<dbReference type="Proteomes" id="UP000476030">
    <property type="component" value="Unassembled WGS sequence"/>
</dbReference>
<dbReference type="SUPFAM" id="SSF51182">
    <property type="entry name" value="RmlC-like cupins"/>
    <property type="match status" value="1"/>
</dbReference>
<keyword evidence="1" id="KW-0238">DNA-binding</keyword>
<evidence type="ECO:0000313" key="3">
    <source>
        <dbReference type="EMBL" id="MZR29075.1"/>
    </source>
</evidence>
<dbReference type="InterPro" id="IPR013096">
    <property type="entry name" value="Cupin_2"/>
</dbReference>
<dbReference type="GO" id="GO:0003677">
    <property type="term" value="F:DNA binding"/>
    <property type="evidence" value="ECO:0007669"/>
    <property type="project" value="UniProtKB-KW"/>
</dbReference>
<dbReference type="SUPFAM" id="SSF47413">
    <property type="entry name" value="lambda repressor-like DNA-binding domains"/>
    <property type="match status" value="1"/>
</dbReference>
<dbReference type="SMART" id="SM00530">
    <property type="entry name" value="HTH_XRE"/>
    <property type="match status" value="1"/>
</dbReference>
<comment type="caution">
    <text evidence="3">The sequence shown here is derived from an EMBL/GenBank/DDBJ whole genome shotgun (WGS) entry which is preliminary data.</text>
</comment>
<reference evidence="3 4" key="1">
    <citation type="submission" date="2019-12" db="EMBL/GenBank/DDBJ databases">
        <title>Snethiella sp. nov. sp. isolated from sea sand.</title>
        <authorList>
            <person name="Kim J."/>
            <person name="Jeong S.E."/>
            <person name="Jung H.S."/>
            <person name="Jeon C.O."/>
        </authorList>
    </citation>
    <scope>NUCLEOTIDE SEQUENCE [LARGE SCALE GENOMIC DNA]</scope>
    <source>
        <strain evidence="3 4">DP05</strain>
    </source>
</reference>